<dbReference type="InterPro" id="IPR054058">
    <property type="entry name" value="HTH_67"/>
</dbReference>
<dbReference type="RefSeq" id="WP_344601099.1">
    <property type="nucleotide sequence ID" value="NZ_BAAAHE010000004.1"/>
</dbReference>
<dbReference type="Pfam" id="PF21863">
    <property type="entry name" value="HTH_67"/>
    <property type="match status" value="1"/>
</dbReference>
<dbReference type="NCBIfam" id="NF047719">
    <property type="entry name" value="SCO6745_fam_HTH"/>
    <property type="match status" value="1"/>
</dbReference>
<gene>
    <name evidence="1" type="ORF">GCM10009547_04410</name>
</gene>
<evidence type="ECO:0000313" key="2">
    <source>
        <dbReference type="Proteomes" id="UP001500957"/>
    </source>
</evidence>
<keyword evidence="2" id="KW-1185">Reference proteome</keyword>
<accession>A0ABN1G7T2</accession>
<name>A0ABN1G7T2_9ACTN</name>
<sequence length="295" mass="31399">MTALLPQNPARRMWQLFETFHAVTYFDADARAAAESLGVSGFWDNYVVMRAAPLGPVGADLVTAVFYGFHRDRIAATLPAVWETTTPDAVLAARSAGVDRALRRFWGEGAADDPDVRAAADLAWDAAQAADCAGRPLAAANRALPRPDEPHLALWQAATTLREHRGDGHIAALTVRRIHPVTAMLLKVGAGESEAEPLRLGRKWATFEWQAAEMHAREQGLIDDDGRLTGTGTALHEAIEADTDSAAAGPWAHLGPDATAELERLLVPLAGRVVTAGLLPEPNPIGLPLPGAATS</sequence>
<dbReference type="Proteomes" id="UP001500957">
    <property type="component" value="Unassembled WGS sequence"/>
</dbReference>
<reference evidence="1 2" key="1">
    <citation type="journal article" date="2019" name="Int. J. Syst. Evol. Microbiol.">
        <title>The Global Catalogue of Microorganisms (GCM) 10K type strain sequencing project: providing services to taxonomists for standard genome sequencing and annotation.</title>
        <authorList>
            <consortium name="The Broad Institute Genomics Platform"/>
            <consortium name="The Broad Institute Genome Sequencing Center for Infectious Disease"/>
            <person name="Wu L."/>
            <person name="Ma J."/>
        </authorList>
    </citation>
    <scope>NUCLEOTIDE SEQUENCE [LARGE SCALE GENOMIC DNA]</scope>
    <source>
        <strain evidence="1 2">JCM 10671</strain>
    </source>
</reference>
<proteinExistence type="predicted"/>
<evidence type="ECO:0000313" key="1">
    <source>
        <dbReference type="EMBL" id="GAA0605613.1"/>
    </source>
</evidence>
<organism evidence="1 2">
    <name type="scientific">Sporichthya brevicatena</name>
    <dbReference type="NCBI Taxonomy" id="171442"/>
    <lineage>
        <taxon>Bacteria</taxon>
        <taxon>Bacillati</taxon>
        <taxon>Actinomycetota</taxon>
        <taxon>Actinomycetes</taxon>
        <taxon>Sporichthyales</taxon>
        <taxon>Sporichthyaceae</taxon>
        <taxon>Sporichthya</taxon>
    </lineage>
</organism>
<comment type="caution">
    <text evidence="1">The sequence shown here is derived from an EMBL/GenBank/DDBJ whole genome shotgun (WGS) entry which is preliminary data.</text>
</comment>
<protein>
    <recommendedName>
        <fullName evidence="3">SalK</fullName>
    </recommendedName>
</protein>
<dbReference type="EMBL" id="BAAAHE010000004">
    <property type="protein sequence ID" value="GAA0605613.1"/>
    <property type="molecule type" value="Genomic_DNA"/>
</dbReference>
<evidence type="ECO:0008006" key="3">
    <source>
        <dbReference type="Google" id="ProtNLM"/>
    </source>
</evidence>